<evidence type="ECO:0000313" key="2">
    <source>
        <dbReference type="Proteomes" id="UP001571980"/>
    </source>
</evidence>
<accession>A0ABV4T3V8</accession>
<keyword evidence="2" id="KW-1185">Reference proteome</keyword>
<evidence type="ECO:0000313" key="1">
    <source>
        <dbReference type="EMBL" id="MFA4803258.1"/>
    </source>
</evidence>
<dbReference type="EMBL" id="JARRIG010000001">
    <property type="protein sequence ID" value="MFA4803258.1"/>
    <property type="molecule type" value="Genomic_DNA"/>
</dbReference>
<reference evidence="1 2" key="1">
    <citation type="submission" date="2023-03" db="EMBL/GenBank/DDBJ databases">
        <title>Speciation in Pyrococcus: adaptation to high temperature as a mechanism.</title>
        <authorList>
            <person name="Gu J."/>
        </authorList>
    </citation>
    <scope>NUCLEOTIDE SEQUENCE [LARGE SCALE GENOMIC DNA]</scope>
    <source>
        <strain evidence="1 2">LMOA34</strain>
    </source>
</reference>
<proteinExistence type="predicted"/>
<dbReference type="Proteomes" id="UP001571980">
    <property type="component" value="Unassembled WGS sequence"/>
</dbReference>
<name>A0ABV4T3V8_9EURY</name>
<comment type="caution">
    <text evidence="1">The sequence shown here is derived from an EMBL/GenBank/DDBJ whole genome shotgun (WGS) entry which is preliminary data.</text>
</comment>
<gene>
    <name evidence="1" type="ORF">P8X34_00565</name>
</gene>
<sequence length="42" mass="4992">MDDLIELARKIRKKVTPENFEEDPTDYLLRLRGGERNDSYHG</sequence>
<dbReference type="RefSeq" id="WP_372823001.1">
    <property type="nucleotide sequence ID" value="NZ_JARRIB010000004.1"/>
</dbReference>
<protein>
    <submittedName>
        <fullName evidence="1">Uncharacterized protein</fullName>
    </submittedName>
</protein>
<organism evidence="1 2">
    <name type="scientific">Pyrococcus kukulkanii</name>
    <dbReference type="NCBI Taxonomy" id="1609559"/>
    <lineage>
        <taxon>Archaea</taxon>
        <taxon>Methanobacteriati</taxon>
        <taxon>Methanobacteriota</taxon>
        <taxon>Thermococci</taxon>
        <taxon>Thermococcales</taxon>
        <taxon>Thermococcaceae</taxon>
        <taxon>Pyrococcus</taxon>
    </lineage>
</organism>